<sequence>MKKIKVISFLVLIAFVFTLTACGGNTAKKESKEPKEKVFVFAKSGDPVGLDPANVTDGESIYVTQQILETLVKYKDENTEIIPGLAESWESSKDGLTWTFHLRKNVKFHDGTPFNAQAVKFNFDRWMDKNNPYHYGEFEYYGYMFGGYPGIIKEVKVVDDYTVQITLNTPLAPFLSNLAMPSFAISSPEAIKKYGQDYFKHPVGTGPFKFVEWKKDDRVVLERFDEYWGGKANFDKVIFRTIPDNSARLMELKSGNIDAMIGLNPDDVETVKNDPNLQLLLRPSMNVGYLAMNMEKKPFDNLKVRQAINYAINKKALVDAFYGGLAKPAKNPLPPSIWGYNDEIQDYEYDPAKAKALLAEAGYPNGFSTTLWAMPVARPYMPQPKQIAEAIQKDLEAVGIKAKIVTYDWATYLKKGENGEHDLYLLGWTGDNGDPDNFLYVLLDKDNAKKGSASNVSFYKNDKVHELLIKAQQESDQNKRAEYYKEAQVIIHNDAPWVPLVHSTPPVVAKKSVKNWIPHPTGSECFFKVDKE</sequence>
<dbReference type="OrthoDB" id="239741at2"/>
<evidence type="ECO:0000256" key="2">
    <source>
        <dbReference type="ARBA" id="ARBA00005695"/>
    </source>
</evidence>
<evidence type="ECO:0000313" key="7">
    <source>
        <dbReference type="EMBL" id="GAV23075.1"/>
    </source>
</evidence>
<reference evidence="8" key="1">
    <citation type="submission" date="2016-12" db="EMBL/GenBank/DDBJ databases">
        <title>Draft Genome Sequences od Carboxydothermus pertinax and islandicus, Hydrogenogenic Carboxydotrophic Bacteria.</title>
        <authorList>
            <person name="Fukuyama Y."/>
            <person name="Ohmae K."/>
            <person name="Yoneda Y."/>
            <person name="Yoshida T."/>
            <person name="Sako Y."/>
        </authorList>
    </citation>
    <scope>NUCLEOTIDE SEQUENCE [LARGE SCALE GENOMIC DNA]</scope>
    <source>
        <strain evidence="8">Ug1</strain>
    </source>
</reference>
<organism evidence="7 8">
    <name type="scientific">Carboxydothermus pertinax</name>
    <dbReference type="NCBI Taxonomy" id="870242"/>
    <lineage>
        <taxon>Bacteria</taxon>
        <taxon>Bacillati</taxon>
        <taxon>Bacillota</taxon>
        <taxon>Clostridia</taxon>
        <taxon>Thermoanaerobacterales</taxon>
        <taxon>Thermoanaerobacteraceae</taxon>
        <taxon>Carboxydothermus</taxon>
    </lineage>
</organism>
<dbReference type="InterPro" id="IPR039424">
    <property type="entry name" value="SBP_5"/>
</dbReference>
<evidence type="ECO:0000259" key="6">
    <source>
        <dbReference type="Pfam" id="PF00496"/>
    </source>
</evidence>
<proteinExistence type="inferred from homology"/>
<keyword evidence="8" id="KW-1185">Reference proteome</keyword>
<dbReference type="AlphaFoldDB" id="A0A1L8CVU0"/>
<feature type="chain" id="PRO_5039053949" evidence="5">
    <location>
        <begin position="22"/>
        <end position="532"/>
    </location>
</feature>
<dbReference type="PROSITE" id="PS01040">
    <property type="entry name" value="SBP_BACTERIAL_5"/>
    <property type="match status" value="1"/>
</dbReference>
<dbReference type="InterPro" id="IPR000914">
    <property type="entry name" value="SBP_5_dom"/>
</dbReference>
<dbReference type="InterPro" id="IPR023765">
    <property type="entry name" value="SBP_5_CS"/>
</dbReference>
<feature type="domain" description="Solute-binding protein family 5" evidence="6">
    <location>
        <begin position="80"/>
        <end position="448"/>
    </location>
</feature>
<evidence type="ECO:0000256" key="4">
    <source>
        <dbReference type="ARBA" id="ARBA00022729"/>
    </source>
</evidence>
<comment type="subcellular location">
    <subcellularLocation>
        <location evidence="1">Cell membrane</location>
        <topology evidence="1">Lipid-anchor</topology>
    </subcellularLocation>
</comment>
<dbReference type="STRING" id="870242.cpu_15850"/>
<evidence type="ECO:0000256" key="5">
    <source>
        <dbReference type="SAM" id="SignalP"/>
    </source>
</evidence>
<evidence type="ECO:0000313" key="8">
    <source>
        <dbReference type="Proteomes" id="UP000187485"/>
    </source>
</evidence>
<dbReference type="GO" id="GO:1904680">
    <property type="term" value="F:peptide transmembrane transporter activity"/>
    <property type="evidence" value="ECO:0007669"/>
    <property type="project" value="TreeGrafter"/>
</dbReference>
<evidence type="ECO:0000256" key="1">
    <source>
        <dbReference type="ARBA" id="ARBA00004193"/>
    </source>
</evidence>
<dbReference type="FunFam" id="3.10.105.10:FF:000002">
    <property type="entry name" value="Dipeptide ABC transporter, substrate-binding protein"/>
    <property type="match status" value="1"/>
</dbReference>
<dbReference type="PIRSF" id="PIRSF002741">
    <property type="entry name" value="MppA"/>
    <property type="match status" value="1"/>
</dbReference>
<comment type="similarity">
    <text evidence="2">Belongs to the bacterial solute-binding protein 5 family.</text>
</comment>
<dbReference type="Pfam" id="PF00496">
    <property type="entry name" value="SBP_bac_5"/>
    <property type="match status" value="1"/>
</dbReference>
<accession>A0A1L8CVU0</accession>
<evidence type="ECO:0000256" key="3">
    <source>
        <dbReference type="ARBA" id="ARBA00022448"/>
    </source>
</evidence>
<feature type="signal peptide" evidence="5">
    <location>
        <begin position="1"/>
        <end position="21"/>
    </location>
</feature>
<comment type="caution">
    <text evidence="7">The sequence shown here is derived from an EMBL/GenBank/DDBJ whole genome shotgun (WGS) entry which is preliminary data.</text>
</comment>
<dbReference type="GO" id="GO:0042597">
    <property type="term" value="C:periplasmic space"/>
    <property type="evidence" value="ECO:0007669"/>
    <property type="project" value="UniProtKB-ARBA"/>
</dbReference>
<gene>
    <name evidence="7" type="ORF">cpu_15850</name>
</gene>
<dbReference type="SUPFAM" id="SSF53850">
    <property type="entry name" value="Periplasmic binding protein-like II"/>
    <property type="match status" value="1"/>
</dbReference>
<dbReference type="RefSeq" id="WP_075859526.1">
    <property type="nucleotide sequence ID" value="NZ_BDJK01000029.1"/>
</dbReference>
<dbReference type="PANTHER" id="PTHR30290:SF9">
    <property type="entry name" value="OLIGOPEPTIDE-BINDING PROTEIN APPA"/>
    <property type="match status" value="1"/>
</dbReference>
<dbReference type="EMBL" id="BDJK01000029">
    <property type="protein sequence ID" value="GAV23075.1"/>
    <property type="molecule type" value="Genomic_DNA"/>
</dbReference>
<dbReference type="GO" id="GO:0043190">
    <property type="term" value="C:ATP-binding cassette (ABC) transporter complex"/>
    <property type="evidence" value="ECO:0007669"/>
    <property type="project" value="InterPro"/>
</dbReference>
<dbReference type="InterPro" id="IPR030678">
    <property type="entry name" value="Peptide/Ni-bd"/>
</dbReference>
<name>A0A1L8CVU0_9THEO</name>
<dbReference type="Proteomes" id="UP000187485">
    <property type="component" value="Unassembled WGS sequence"/>
</dbReference>
<protein>
    <submittedName>
        <fullName evidence="7">ABC transporter substrate-binding protein</fullName>
    </submittedName>
</protein>
<dbReference type="CDD" id="cd08493">
    <property type="entry name" value="PBP2_DppA_like"/>
    <property type="match status" value="1"/>
</dbReference>
<dbReference type="Gene3D" id="3.90.76.10">
    <property type="entry name" value="Dipeptide-binding Protein, Domain 1"/>
    <property type="match status" value="1"/>
</dbReference>
<dbReference type="PROSITE" id="PS51257">
    <property type="entry name" value="PROKAR_LIPOPROTEIN"/>
    <property type="match status" value="1"/>
</dbReference>
<keyword evidence="4 5" id="KW-0732">Signal</keyword>
<dbReference type="Gene3D" id="3.40.190.10">
    <property type="entry name" value="Periplasmic binding protein-like II"/>
    <property type="match status" value="1"/>
</dbReference>
<dbReference type="Gene3D" id="3.10.105.10">
    <property type="entry name" value="Dipeptide-binding Protein, Domain 3"/>
    <property type="match status" value="1"/>
</dbReference>
<dbReference type="GO" id="GO:0015833">
    <property type="term" value="P:peptide transport"/>
    <property type="evidence" value="ECO:0007669"/>
    <property type="project" value="TreeGrafter"/>
</dbReference>
<keyword evidence="3" id="KW-0813">Transport</keyword>
<dbReference type="PANTHER" id="PTHR30290">
    <property type="entry name" value="PERIPLASMIC BINDING COMPONENT OF ABC TRANSPORTER"/>
    <property type="match status" value="1"/>
</dbReference>